<evidence type="ECO:0000256" key="1">
    <source>
        <dbReference type="SAM" id="Coils"/>
    </source>
</evidence>
<proteinExistence type="predicted"/>
<keyword evidence="1" id="KW-0175">Coiled coil</keyword>
<sequence length="69" mass="7863">MEVGRISFGPAATPTFPEDDLNRLRRLSDYLRDLDADRTELQASMDDLIEDNTKLIAEVKRLTQLLNGK</sequence>
<reference evidence="2 3" key="1">
    <citation type="submission" date="2015-09" db="EMBL/GenBank/DDBJ databases">
        <title>Aphanizomenon flos-aquae WA102.</title>
        <authorList>
            <person name="Driscoll C."/>
        </authorList>
    </citation>
    <scope>NUCLEOTIDE SEQUENCE [LARGE SCALE GENOMIC DNA]</scope>
    <source>
        <strain evidence="2">WA102</strain>
    </source>
</reference>
<organism evidence="2 3">
    <name type="scientific">Aphanizomenon flos-aquae WA102</name>
    <dbReference type="NCBI Taxonomy" id="1710896"/>
    <lineage>
        <taxon>Bacteria</taxon>
        <taxon>Bacillati</taxon>
        <taxon>Cyanobacteriota</taxon>
        <taxon>Cyanophyceae</taxon>
        <taxon>Nostocales</taxon>
        <taxon>Aphanizomenonaceae</taxon>
        <taxon>Aphanizomenon</taxon>
    </lineage>
</organism>
<dbReference type="EMBL" id="LJOW01000148">
    <property type="protein sequence ID" value="OBQ41418.1"/>
    <property type="molecule type" value="Genomic_DNA"/>
</dbReference>
<gene>
    <name evidence="2" type="ORF">AN484_21065</name>
</gene>
<evidence type="ECO:0000313" key="2">
    <source>
        <dbReference type="EMBL" id="OBQ41418.1"/>
    </source>
</evidence>
<comment type="caution">
    <text evidence="2">The sequence shown here is derived from an EMBL/GenBank/DDBJ whole genome shotgun (WGS) entry which is preliminary data.</text>
</comment>
<protein>
    <submittedName>
        <fullName evidence="2">Uncharacterized protein</fullName>
    </submittedName>
</protein>
<dbReference type="Proteomes" id="UP000092093">
    <property type="component" value="Unassembled WGS sequence"/>
</dbReference>
<feature type="coiled-coil region" evidence="1">
    <location>
        <begin position="31"/>
        <end position="65"/>
    </location>
</feature>
<evidence type="ECO:0000313" key="3">
    <source>
        <dbReference type="Proteomes" id="UP000092093"/>
    </source>
</evidence>
<dbReference type="AlphaFoldDB" id="A0A1B7WWB9"/>
<accession>A0A1B7WWB9</accession>
<name>A0A1B7WWB9_APHFL</name>